<dbReference type="EC" id="1.-.-.-" evidence="1"/>
<dbReference type="Proteomes" id="UP001597387">
    <property type="component" value="Unassembled WGS sequence"/>
</dbReference>
<dbReference type="InterPro" id="IPR027056">
    <property type="entry name" value="Gluconate_2DH_su3"/>
</dbReference>
<reference evidence="2" key="1">
    <citation type="journal article" date="2019" name="Int. J. Syst. Evol. Microbiol.">
        <title>The Global Catalogue of Microorganisms (GCM) 10K type strain sequencing project: providing services to taxonomists for standard genome sequencing and annotation.</title>
        <authorList>
            <consortium name="The Broad Institute Genomics Platform"/>
            <consortium name="The Broad Institute Genome Sequencing Center for Infectious Disease"/>
            <person name="Wu L."/>
            <person name="Ma J."/>
        </authorList>
    </citation>
    <scope>NUCLEOTIDE SEQUENCE [LARGE SCALE GENOMIC DNA]</scope>
    <source>
        <strain evidence="2">KCTC 42217</strain>
    </source>
</reference>
<gene>
    <name evidence="1" type="ORF">ACFSJU_07380</name>
</gene>
<name>A0ABW4ZK20_9SPHI</name>
<keyword evidence="1" id="KW-0560">Oxidoreductase</keyword>
<dbReference type="RefSeq" id="WP_255897726.1">
    <property type="nucleotide sequence ID" value="NZ_JAFMZO010000001.1"/>
</dbReference>
<dbReference type="EMBL" id="JBHUHZ010000001">
    <property type="protein sequence ID" value="MFD2162209.1"/>
    <property type="molecule type" value="Genomic_DNA"/>
</dbReference>
<evidence type="ECO:0000313" key="1">
    <source>
        <dbReference type="EMBL" id="MFD2162209.1"/>
    </source>
</evidence>
<protein>
    <submittedName>
        <fullName evidence="1">Gluconate 2-dehydrogenase subunit 3 family protein</fullName>
        <ecNumber evidence="1">1.-.-.-</ecNumber>
    </submittedName>
</protein>
<sequence length="189" mass="21273">MDRREAITRVGWLLGGSIIGANIFLKTGCKPSPKQVSELFSQDEVNLLNEIADTVLPETSSPGAKAAKVGDFMTVMVKDCYKPEDQKVFLDGLDKLSKSFKSQYGEDFIESDPKHRTAFLTALDIEQKEYMESKKEEDASHYFRMMKELILLGFFTSEIGATKALRYLPIPGRYSGNVPYKKGDRAWAI</sequence>
<evidence type="ECO:0000313" key="2">
    <source>
        <dbReference type="Proteomes" id="UP001597387"/>
    </source>
</evidence>
<comment type="caution">
    <text evidence="1">The sequence shown here is derived from an EMBL/GenBank/DDBJ whole genome shotgun (WGS) entry which is preliminary data.</text>
</comment>
<dbReference type="GO" id="GO:0016491">
    <property type="term" value="F:oxidoreductase activity"/>
    <property type="evidence" value="ECO:0007669"/>
    <property type="project" value="UniProtKB-KW"/>
</dbReference>
<accession>A0ABW4ZK20</accession>
<proteinExistence type="predicted"/>
<dbReference type="Pfam" id="PF13618">
    <property type="entry name" value="Gluconate_2-dh3"/>
    <property type="match status" value="1"/>
</dbReference>
<organism evidence="1 2">
    <name type="scientific">Paradesertivirga mongoliensis</name>
    <dbReference type="NCBI Taxonomy" id="2100740"/>
    <lineage>
        <taxon>Bacteria</taxon>
        <taxon>Pseudomonadati</taxon>
        <taxon>Bacteroidota</taxon>
        <taxon>Sphingobacteriia</taxon>
        <taxon>Sphingobacteriales</taxon>
        <taxon>Sphingobacteriaceae</taxon>
        <taxon>Paradesertivirga</taxon>
    </lineage>
</organism>
<keyword evidence="2" id="KW-1185">Reference proteome</keyword>